<dbReference type="SUPFAM" id="SSF52540">
    <property type="entry name" value="P-loop containing nucleoside triphosphate hydrolases"/>
    <property type="match status" value="1"/>
</dbReference>
<dbReference type="InterPro" id="IPR004482">
    <property type="entry name" value="Mg_chelat-rel"/>
</dbReference>
<evidence type="ECO:0000259" key="2">
    <source>
        <dbReference type="SMART" id="SM00382"/>
    </source>
</evidence>
<sequence length="506" mass="51983">MSSGAKVARARAVTLIGLDAHAITVEAEVTQGLPGFSVLGASGSAGREAADRVRAALAAAGCPVGARKVLTSLAPAELPKVGARFDLALAVAVLARLEVLPPAALEGVVLLGELALDGAVRSVPGVLPSLAALESGDRLLVADDDAAEAAVSGGSAEIVPISDLGEAVAVLRGRSTPRRAPEPTAIVPPPVPDLADVQGQHEARRALEVAAAGGHHLLFVGPPGCGKSMLAERLPGLLPSLDADAALQLAAIRSVAGLLDPGRAAVLDTRPPFRAPHHGTTQAALLGGGSGIARPGEVSLAHRGALLVDELLEWPRRLLDGLREPLQEGVVRVARSRATVRYPAAFQLIAATNPCPCGSADGCRCSVQDLQRYRQRLSGPLVDRLDLAPAVRRLAADDVLTDHPAERSAEVAERVAAARRTAEERSATANADAPIALLRASCGTGARQGLAQAVDAGVLTGRGHDRALRVARTLADLDGRDRMDRADVDEALGHRLALLAVEGADR</sequence>
<dbReference type="InterPro" id="IPR003593">
    <property type="entry name" value="AAA+_ATPase"/>
</dbReference>
<dbReference type="SMART" id="SM00382">
    <property type="entry name" value="AAA"/>
    <property type="match status" value="1"/>
</dbReference>
<keyword evidence="4" id="KW-1185">Reference proteome</keyword>
<feature type="domain" description="AAA+ ATPase" evidence="2">
    <location>
        <begin position="213"/>
        <end position="387"/>
    </location>
</feature>
<dbReference type="GO" id="GO:0005524">
    <property type="term" value="F:ATP binding"/>
    <property type="evidence" value="ECO:0007669"/>
    <property type="project" value="UniProtKB-KW"/>
</dbReference>
<protein>
    <submittedName>
        <fullName evidence="3">ATP-binding protein</fullName>
    </submittedName>
</protein>
<dbReference type="NCBIfam" id="TIGR00368">
    <property type="entry name" value="YifB family Mg chelatase-like AAA ATPase"/>
    <property type="match status" value="1"/>
</dbReference>
<dbReference type="InterPro" id="IPR014721">
    <property type="entry name" value="Ribsml_uS5_D2-typ_fold_subgr"/>
</dbReference>
<dbReference type="Gene3D" id="3.40.50.300">
    <property type="entry name" value="P-loop containing nucleotide triphosphate hydrolases"/>
    <property type="match status" value="1"/>
</dbReference>
<comment type="similarity">
    <text evidence="1">Belongs to the Mg-chelatase subunits D/I family. ComM subfamily.</text>
</comment>
<dbReference type="Gene3D" id="3.30.230.10">
    <property type="match status" value="1"/>
</dbReference>
<evidence type="ECO:0000313" key="3">
    <source>
        <dbReference type="EMBL" id="QBI18963.1"/>
    </source>
</evidence>
<dbReference type="KEGG" id="erz:ER308_05010"/>
<dbReference type="PANTHER" id="PTHR32039:SF7">
    <property type="entry name" value="COMPETENCE PROTEIN COMM"/>
    <property type="match status" value="1"/>
</dbReference>
<reference evidence="3 4" key="1">
    <citation type="submission" date="2019-01" db="EMBL/GenBank/DDBJ databases">
        <title>Egibacter rhizosphaerae EGI 80759T.</title>
        <authorList>
            <person name="Chen D.-D."/>
            <person name="Tian Y."/>
            <person name="Jiao J.-Y."/>
            <person name="Zhang X.-T."/>
            <person name="Zhang Y.-G."/>
            <person name="Zhang Y."/>
            <person name="Xiao M."/>
            <person name="Shu W.-S."/>
            <person name="Li W.-J."/>
        </authorList>
    </citation>
    <scope>NUCLEOTIDE SEQUENCE [LARGE SCALE GENOMIC DNA]</scope>
    <source>
        <strain evidence="3 4">EGI 80759</strain>
    </source>
</reference>
<keyword evidence="3" id="KW-0547">Nucleotide-binding</keyword>
<dbReference type="InterPro" id="IPR020568">
    <property type="entry name" value="Ribosomal_Su5_D2-typ_SF"/>
</dbReference>
<dbReference type="Pfam" id="PF13541">
    <property type="entry name" value="ChlI"/>
    <property type="match status" value="1"/>
</dbReference>
<dbReference type="EMBL" id="CP036402">
    <property type="protein sequence ID" value="QBI18963.1"/>
    <property type="molecule type" value="Genomic_DNA"/>
</dbReference>
<name>A0A411YCI5_9ACTN</name>
<dbReference type="PANTHER" id="PTHR32039">
    <property type="entry name" value="MAGNESIUM-CHELATASE SUBUNIT CHLI"/>
    <property type="match status" value="1"/>
</dbReference>
<evidence type="ECO:0000256" key="1">
    <source>
        <dbReference type="ARBA" id="ARBA00006354"/>
    </source>
</evidence>
<dbReference type="Pfam" id="PF01078">
    <property type="entry name" value="Mg_chelatase"/>
    <property type="match status" value="1"/>
</dbReference>
<dbReference type="SUPFAM" id="SSF54211">
    <property type="entry name" value="Ribosomal protein S5 domain 2-like"/>
    <property type="match status" value="1"/>
</dbReference>
<dbReference type="CDD" id="cd00009">
    <property type="entry name" value="AAA"/>
    <property type="match status" value="1"/>
</dbReference>
<dbReference type="InterPro" id="IPR000523">
    <property type="entry name" value="Mg_chelatse_chII-like_cat_dom"/>
</dbReference>
<dbReference type="InterPro" id="IPR045006">
    <property type="entry name" value="CHLI-like"/>
</dbReference>
<keyword evidence="3" id="KW-0067">ATP-binding</keyword>
<dbReference type="AlphaFoldDB" id="A0A411YCI5"/>
<accession>A0A411YCI5</accession>
<dbReference type="OrthoDB" id="9813147at2"/>
<gene>
    <name evidence="3" type="ORF">ER308_05010</name>
</gene>
<evidence type="ECO:0000313" key="4">
    <source>
        <dbReference type="Proteomes" id="UP000291469"/>
    </source>
</evidence>
<organism evidence="3 4">
    <name type="scientific">Egibacter rhizosphaerae</name>
    <dbReference type="NCBI Taxonomy" id="1670831"/>
    <lineage>
        <taxon>Bacteria</taxon>
        <taxon>Bacillati</taxon>
        <taxon>Actinomycetota</taxon>
        <taxon>Nitriliruptoria</taxon>
        <taxon>Egibacterales</taxon>
        <taxon>Egibacteraceae</taxon>
        <taxon>Egibacter</taxon>
    </lineage>
</organism>
<dbReference type="Pfam" id="PF13335">
    <property type="entry name" value="Mg_chelatase_C"/>
    <property type="match status" value="1"/>
</dbReference>
<dbReference type="InterPro" id="IPR027417">
    <property type="entry name" value="P-loop_NTPase"/>
</dbReference>
<dbReference type="RefSeq" id="WP_131153960.1">
    <property type="nucleotide sequence ID" value="NZ_CP036402.1"/>
</dbReference>
<dbReference type="InterPro" id="IPR025158">
    <property type="entry name" value="Mg_chelat-rel_C"/>
</dbReference>
<dbReference type="Proteomes" id="UP000291469">
    <property type="component" value="Chromosome"/>
</dbReference>
<proteinExistence type="inferred from homology"/>